<protein>
    <submittedName>
        <fullName evidence="3">Uncharacterized protein</fullName>
    </submittedName>
</protein>
<dbReference type="EMBL" id="LT629711">
    <property type="protein sequence ID" value="SDP34195.1"/>
    <property type="molecule type" value="Genomic_DNA"/>
</dbReference>
<keyword evidence="2" id="KW-0812">Transmembrane</keyword>
<feature type="region of interest" description="Disordered" evidence="1">
    <location>
        <begin position="1"/>
        <end position="42"/>
    </location>
</feature>
<proteinExistence type="predicted"/>
<dbReference type="RefSeq" id="WP_157692991.1">
    <property type="nucleotide sequence ID" value="NZ_LT629711.1"/>
</dbReference>
<feature type="compositionally biased region" description="Basic and acidic residues" evidence="1">
    <location>
        <begin position="27"/>
        <end position="42"/>
    </location>
</feature>
<dbReference type="AlphaFoldDB" id="A0A1H0RXU1"/>
<evidence type="ECO:0000256" key="2">
    <source>
        <dbReference type="SAM" id="Phobius"/>
    </source>
</evidence>
<gene>
    <name evidence="3" type="ORF">SAMN04489867_2125</name>
</gene>
<organism evidence="3 4">
    <name type="scientific">Pedococcus dokdonensis</name>
    <dbReference type="NCBI Taxonomy" id="443156"/>
    <lineage>
        <taxon>Bacteria</taxon>
        <taxon>Bacillati</taxon>
        <taxon>Actinomycetota</taxon>
        <taxon>Actinomycetes</taxon>
        <taxon>Micrococcales</taxon>
        <taxon>Intrasporangiaceae</taxon>
        <taxon>Pedococcus</taxon>
    </lineage>
</organism>
<dbReference type="Proteomes" id="UP000199077">
    <property type="component" value="Chromosome I"/>
</dbReference>
<dbReference type="STRING" id="443156.SAMN04489867_2125"/>
<name>A0A1H0RXU1_9MICO</name>
<evidence type="ECO:0000313" key="3">
    <source>
        <dbReference type="EMBL" id="SDP34195.1"/>
    </source>
</evidence>
<dbReference type="OrthoDB" id="9919835at2"/>
<keyword evidence="2" id="KW-0472">Membrane</keyword>
<evidence type="ECO:0000256" key="1">
    <source>
        <dbReference type="SAM" id="MobiDB-lite"/>
    </source>
</evidence>
<accession>A0A1H0RXU1</accession>
<feature type="region of interest" description="Disordered" evidence="1">
    <location>
        <begin position="55"/>
        <end position="96"/>
    </location>
</feature>
<evidence type="ECO:0000313" key="4">
    <source>
        <dbReference type="Proteomes" id="UP000199077"/>
    </source>
</evidence>
<sequence length="162" mass="17121">MTKNDAHDDPTFDTSTTDDTTQLEQTVHTDRTEQLDTTERTEQLDTTEATRAIAVDEPATPRDLFGNPVVGDERTEPVGTAHGSHEHPATPLPERPTGPHAPAIVLGLVCMVVAGIILGQELGDLSVDWGDVGPVGIVVTGAVLVLFGLVGLLSSRRGARTP</sequence>
<feature type="compositionally biased region" description="Basic and acidic residues" evidence="1">
    <location>
        <begin position="1"/>
        <end position="10"/>
    </location>
</feature>
<feature type="transmembrane region" description="Helical" evidence="2">
    <location>
        <begin position="132"/>
        <end position="153"/>
    </location>
</feature>
<reference evidence="4" key="1">
    <citation type="submission" date="2016-10" db="EMBL/GenBank/DDBJ databases">
        <authorList>
            <person name="Varghese N."/>
            <person name="Submissions S."/>
        </authorList>
    </citation>
    <scope>NUCLEOTIDE SEQUENCE [LARGE SCALE GENOMIC DNA]</scope>
    <source>
        <strain evidence="4">DSM 22329</strain>
    </source>
</reference>
<keyword evidence="4" id="KW-1185">Reference proteome</keyword>
<feature type="transmembrane region" description="Helical" evidence="2">
    <location>
        <begin position="101"/>
        <end position="120"/>
    </location>
</feature>
<keyword evidence="2" id="KW-1133">Transmembrane helix</keyword>